<feature type="domain" description="MI" evidence="6">
    <location>
        <begin position="313"/>
        <end position="445"/>
    </location>
</feature>
<proteinExistence type="inferred from homology"/>
<protein>
    <recommendedName>
        <fullName evidence="6">MI domain-containing protein</fullName>
    </recommendedName>
</protein>
<dbReference type="InterPro" id="IPR003891">
    <property type="entry name" value="Initiation_fac_eIF4g_MI"/>
</dbReference>
<accession>A0A7S0RHG6</accession>
<dbReference type="Pfam" id="PF02847">
    <property type="entry name" value="MA3"/>
    <property type="match status" value="4"/>
</dbReference>
<organism evidence="7">
    <name type="scientific">Pyramimonas obovata</name>
    <dbReference type="NCBI Taxonomy" id="1411642"/>
    <lineage>
        <taxon>Eukaryota</taxon>
        <taxon>Viridiplantae</taxon>
        <taxon>Chlorophyta</taxon>
        <taxon>Pyramimonadophyceae</taxon>
        <taxon>Pyramimonadales</taxon>
        <taxon>Pyramimonadaceae</taxon>
        <taxon>Pyramimonas</taxon>
        <taxon>Pyramimonas incertae sedis</taxon>
    </lineage>
</organism>
<dbReference type="GO" id="GO:0045892">
    <property type="term" value="P:negative regulation of DNA-templated transcription"/>
    <property type="evidence" value="ECO:0007669"/>
    <property type="project" value="InterPro"/>
</dbReference>
<comment type="subcellular location">
    <subcellularLocation>
        <location evidence="1">Cytoplasm</location>
    </subcellularLocation>
</comment>
<dbReference type="InterPro" id="IPR016024">
    <property type="entry name" value="ARM-type_fold"/>
</dbReference>
<keyword evidence="5" id="KW-0539">Nucleus</keyword>
<dbReference type="PANTHER" id="PTHR12626:SF0">
    <property type="entry name" value="PROGRAMMED CELL DEATH PROTEIN 4"/>
    <property type="match status" value="1"/>
</dbReference>
<dbReference type="AlphaFoldDB" id="A0A7S0RHG6"/>
<gene>
    <name evidence="7" type="ORF">POBO1169_LOCUS13700</name>
</gene>
<evidence type="ECO:0000256" key="3">
    <source>
        <dbReference type="ARBA" id="ARBA00022490"/>
    </source>
</evidence>
<evidence type="ECO:0000256" key="1">
    <source>
        <dbReference type="ARBA" id="ARBA00004496"/>
    </source>
</evidence>
<dbReference type="Gene3D" id="1.25.40.180">
    <property type="match status" value="4"/>
</dbReference>
<dbReference type="SUPFAM" id="SSF48371">
    <property type="entry name" value="ARM repeat"/>
    <property type="match status" value="4"/>
</dbReference>
<dbReference type="SMART" id="SM00544">
    <property type="entry name" value="MA3"/>
    <property type="match status" value="4"/>
</dbReference>
<comment type="similarity">
    <text evidence="2">Belongs to the PDCD4 family.</text>
</comment>
<evidence type="ECO:0000313" key="7">
    <source>
        <dbReference type="EMBL" id="CAD8677620.1"/>
    </source>
</evidence>
<evidence type="ECO:0000256" key="4">
    <source>
        <dbReference type="ARBA" id="ARBA00022737"/>
    </source>
</evidence>
<keyword evidence="4" id="KW-0677">Repeat</keyword>
<reference evidence="7" key="1">
    <citation type="submission" date="2021-01" db="EMBL/GenBank/DDBJ databases">
        <authorList>
            <person name="Corre E."/>
            <person name="Pelletier E."/>
            <person name="Niang G."/>
            <person name="Scheremetjew M."/>
            <person name="Finn R."/>
            <person name="Kale V."/>
            <person name="Holt S."/>
            <person name="Cochrane G."/>
            <person name="Meng A."/>
            <person name="Brown T."/>
            <person name="Cohen L."/>
        </authorList>
    </citation>
    <scope>NUCLEOTIDE SEQUENCE</scope>
    <source>
        <strain evidence="7">CCMP722</strain>
    </source>
</reference>
<evidence type="ECO:0000256" key="5">
    <source>
        <dbReference type="ARBA" id="ARBA00023242"/>
    </source>
</evidence>
<dbReference type="GO" id="GO:0005737">
    <property type="term" value="C:cytoplasm"/>
    <property type="evidence" value="ECO:0007669"/>
    <property type="project" value="UniProtKB-SubCell"/>
</dbReference>
<dbReference type="EMBL" id="HBFA01026963">
    <property type="protein sequence ID" value="CAD8677620.1"/>
    <property type="molecule type" value="Transcribed_RNA"/>
</dbReference>
<dbReference type="PANTHER" id="PTHR12626">
    <property type="entry name" value="PROGRAMMED CELL DEATH 4"/>
    <property type="match status" value="1"/>
</dbReference>
<feature type="domain" description="MI" evidence="6">
    <location>
        <begin position="173"/>
        <end position="293"/>
    </location>
</feature>
<sequence length="597" mass="65460">MATNIMAAVDYKEAVAVVVKEYFDSLDHNEVARSLRELQKPLYHYYFVKCVVKTAMDRGDKEKEMAAQLLSALLCDDVLEPGQVSKGFVQLLETAQDQKLDVPETPQILALFLVRASVDDILPHAFLKVCAGSLPDDVARSIVKEAISHLTRPDVADWILHVWGSTKGRTVEEAKAFISDLVAAYIAGGTSEDVRAGLHQLALPFFHHEFVKHSLVLAATSPPEAAKLMQLLKDLTDSRDLSSSQVTKGLTRVEETLYDKYDADEADAKYQELLKHARTHKLLLEPAEEEQEEEAVPESPSYCPPHTEAEIALFKAESERIVREYFASASLADAATSVTDLLERASGREGEGDRTQLLRHLVKRAVTVALDHTVREKEFAAQLLSALYPQVLTSAHIAEGFMDLCAAADDLALDIVDAHHEVALFLARAVVDDVLAPADLWALKRALKGTAKVVTDTAEVLLGARHAAERILRVWGGAEVGTVGWAKAAFKVMLAEYVASEDIVEARRCLREVNMPHFHHEVVKQALCLAVESDDAVDPVFSLLKAFAGSMEISSSELAKGFARMNEAVDDLSLDVPGAPAKYVAIKTRAQAEQLLA</sequence>
<feature type="domain" description="MI" evidence="6">
    <location>
        <begin position="485"/>
        <end position="597"/>
    </location>
</feature>
<evidence type="ECO:0000256" key="2">
    <source>
        <dbReference type="ARBA" id="ARBA00005497"/>
    </source>
</evidence>
<keyword evidence="3" id="KW-0963">Cytoplasm</keyword>
<dbReference type="PROSITE" id="PS51366">
    <property type="entry name" value="MI"/>
    <property type="match status" value="4"/>
</dbReference>
<feature type="domain" description="MI" evidence="6">
    <location>
        <begin position="10"/>
        <end position="132"/>
    </location>
</feature>
<evidence type="ECO:0000259" key="6">
    <source>
        <dbReference type="PROSITE" id="PS51366"/>
    </source>
</evidence>
<dbReference type="InterPro" id="IPR039778">
    <property type="entry name" value="PDCD4"/>
</dbReference>
<name>A0A7S0RHG6_9CHLO</name>